<feature type="chain" id="PRO_5022023231" evidence="7">
    <location>
        <begin position="27"/>
        <end position="488"/>
    </location>
</feature>
<accession>A0A518G8X2</accession>
<feature type="signal peptide" evidence="7">
    <location>
        <begin position="1"/>
        <end position="26"/>
    </location>
</feature>
<dbReference type="KEGG" id="ahel:Q31a_33450"/>
<dbReference type="GO" id="GO:0046872">
    <property type="term" value="F:metal ion binding"/>
    <property type="evidence" value="ECO:0007669"/>
    <property type="project" value="UniProtKB-KW"/>
</dbReference>
<keyword evidence="4 7" id="KW-0732">Signal</keyword>
<dbReference type="Pfam" id="PF00884">
    <property type="entry name" value="Sulfatase"/>
    <property type="match status" value="1"/>
</dbReference>
<evidence type="ECO:0000256" key="4">
    <source>
        <dbReference type="ARBA" id="ARBA00022729"/>
    </source>
</evidence>
<feature type="domain" description="Sulfatase N-terminal" evidence="8">
    <location>
        <begin position="32"/>
        <end position="346"/>
    </location>
</feature>
<dbReference type="EC" id="3.1.6.1" evidence="9"/>
<dbReference type="Gene3D" id="3.40.720.10">
    <property type="entry name" value="Alkaline Phosphatase, subunit A"/>
    <property type="match status" value="1"/>
</dbReference>
<evidence type="ECO:0000313" key="10">
    <source>
        <dbReference type="Proteomes" id="UP000318017"/>
    </source>
</evidence>
<keyword evidence="5 9" id="KW-0378">Hydrolase</keyword>
<evidence type="ECO:0000256" key="3">
    <source>
        <dbReference type="ARBA" id="ARBA00022723"/>
    </source>
</evidence>
<dbReference type="InterPro" id="IPR050738">
    <property type="entry name" value="Sulfatase"/>
</dbReference>
<evidence type="ECO:0000313" key="9">
    <source>
        <dbReference type="EMBL" id="QDV25023.1"/>
    </source>
</evidence>
<evidence type="ECO:0000256" key="6">
    <source>
        <dbReference type="ARBA" id="ARBA00022837"/>
    </source>
</evidence>
<keyword evidence="6" id="KW-0106">Calcium</keyword>
<keyword evidence="10" id="KW-1185">Reference proteome</keyword>
<sequence precursor="true">MHWPTIAKSLSGLVIGLAFSLLPCRAAPPDRPNILFIYIDDMGAGDCGFTGTDFYETPHIDRLASDSVVFRNGYAAAANCAPSRACLLTGTYSPRHEIYNVGTGLRGNPKFSRLRHIPGTDTLRPEIVTWAERIRSAGYATGILGKWHLSQDPLDYGFDVNIGGTHAGSPPKGYFPPHPNAPGLEVTGEEEYLTDRLTDEAVSFIEANQTRPWLLYLSHFAVHTPLQAQQSKVAKYLEKPKGEIHDHAMMAAMIESVDDGVGRLIATLDRLQLTERTIIVFSSDNGGYGPATNMHPLKGYKGTYYEGGLRVPFFIKWPGVILAGRTSDVPVCNIDLYPTFCEMTGVTLPDPTQLDGISLVPLLAEDRELPERPLYWHFPAYLDSYSRRDEQRDPLFRARPCSVIRLGDWKLVEYFEDGAIELFNLRDDIGEAHNQVNERPALARELHQKLIAWRVATSAPVPTEPNPRYRRQAEAKEIARLSGRLQQD</sequence>
<proteinExistence type="inferred from homology"/>
<comment type="similarity">
    <text evidence="2">Belongs to the sulfatase family.</text>
</comment>
<evidence type="ECO:0000259" key="8">
    <source>
        <dbReference type="Pfam" id="PF00884"/>
    </source>
</evidence>
<gene>
    <name evidence="9" type="primary">atsA_38</name>
    <name evidence="9" type="ORF">Q31a_33450</name>
</gene>
<organism evidence="9 10">
    <name type="scientific">Aureliella helgolandensis</name>
    <dbReference type="NCBI Taxonomy" id="2527968"/>
    <lineage>
        <taxon>Bacteria</taxon>
        <taxon>Pseudomonadati</taxon>
        <taxon>Planctomycetota</taxon>
        <taxon>Planctomycetia</taxon>
        <taxon>Pirellulales</taxon>
        <taxon>Pirellulaceae</taxon>
        <taxon>Aureliella</taxon>
    </lineage>
</organism>
<dbReference type="PANTHER" id="PTHR42693">
    <property type="entry name" value="ARYLSULFATASE FAMILY MEMBER"/>
    <property type="match status" value="1"/>
</dbReference>
<dbReference type="PANTHER" id="PTHR42693:SF42">
    <property type="entry name" value="ARYLSULFATASE G"/>
    <property type="match status" value="1"/>
</dbReference>
<dbReference type="SUPFAM" id="SSF53649">
    <property type="entry name" value="Alkaline phosphatase-like"/>
    <property type="match status" value="1"/>
</dbReference>
<evidence type="ECO:0000256" key="5">
    <source>
        <dbReference type="ARBA" id="ARBA00022801"/>
    </source>
</evidence>
<dbReference type="InterPro" id="IPR000917">
    <property type="entry name" value="Sulfatase_N"/>
</dbReference>
<dbReference type="AlphaFoldDB" id="A0A518G8X2"/>
<dbReference type="Gene3D" id="3.30.1120.10">
    <property type="match status" value="1"/>
</dbReference>
<dbReference type="EMBL" id="CP036298">
    <property type="protein sequence ID" value="QDV25023.1"/>
    <property type="molecule type" value="Genomic_DNA"/>
</dbReference>
<evidence type="ECO:0000256" key="7">
    <source>
        <dbReference type="SAM" id="SignalP"/>
    </source>
</evidence>
<dbReference type="InterPro" id="IPR017850">
    <property type="entry name" value="Alkaline_phosphatase_core_sf"/>
</dbReference>
<dbReference type="GO" id="GO:0004065">
    <property type="term" value="F:arylsulfatase activity"/>
    <property type="evidence" value="ECO:0007669"/>
    <property type="project" value="UniProtKB-EC"/>
</dbReference>
<evidence type="ECO:0000256" key="1">
    <source>
        <dbReference type="ARBA" id="ARBA00001913"/>
    </source>
</evidence>
<name>A0A518G8X2_9BACT</name>
<dbReference type="CDD" id="cd16144">
    <property type="entry name" value="ARS_like"/>
    <property type="match status" value="1"/>
</dbReference>
<dbReference type="Proteomes" id="UP000318017">
    <property type="component" value="Chromosome"/>
</dbReference>
<comment type="cofactor">
    <cofactor evidence="1">
        <name>Ca(2+)</name>
        <dbReference type="ChEBI" id="CHEBI:29108"/>
    </cofactor>
</comment>
<evidence type="ECO:0000256" key="2">
    <source>
        <dbReference type="ARBA" id="ARBA00008779"/>
    </source>
</evidence>
<reference evidence="9 10" key="1">
    <citation type="submission" date="2019-02" db="EMBL/GenBank/DDBJ databases">
        <title>Deep-cultivation of Planctomycetes and their phenomic and genomic characterization uncovers novel biology.</title>
        <authorList>
            <person name="Wiegand S."/>
            <person name="Jogler M."/>
            <person name="Boedeker C."/>
            <person name="Pinto D."/>
            <person name="Vollmers J."/>
            <person name="Rivas-Marin E."/>
            <person name="Kohn T."/>
            <person name="Peeters S.H."/>
            <person name="Heuer A."/>
            <person name="Rast P."/>
            <person name="Oberbeckmann S."/>
            <person name="Bunk B."/>
            <person name="Jeske O."/>
            <person name="Meyerdierks A."/>
            <person name="Storesund J.E."/>
            <person name="Kallscheuer N."/>
            <person name="Luecker S."/>
            <person name="Lage O.M."/>
            <person name="Pohl T."/>
            <person name="Merkel B.J."/>
            <person name="Hornburger P."/>
            <person name="Mueller R.-W."/>
            <person name="Bruemmer F."/>
            <person name="Labrenz M."/>
            <person name="Spormann A.M."/>
            <person name="Op den Camp H."/>
            <person name="Overmann J."/>
            <person name="Amann R."/>
            <person name="Jetten M.S.M."/>
            <person name="Mascher T."/>
            <person name="Medema M.H."/>
            <person name="Devos D.P."/>
            <person name="Kaster A.-K."/>
            <person name="Ovreas L."/>
            <person name="Rohde M."/>
            <person name="Galperin M.Y."/>
            <person name="Jogler C."/>
        </authorList>
    </citation>
    <scope>NUCLEOTIDE SEQUENCE [LARGE SCALE GENOMIC DNA]</scope>
    <source>
        <strain evidence="9 10">Q31a</strain>
    </source>
</reference>
<dbReference type="OrthoDB" id="9783154at2"/>
<keyword evidence="3" id="KW-0479">Metal-binding</keyword>
<dbReference type="RefSeq" id="WP_145079551.1">
    <property type="nucleotide sequence ID" value="NZ_CP036298.1"/>
</dbReference>
<protein>
    <submittedName>
        <fullName evidence="9">Arylsulfatase</fullName>
        <ecNumber evidence="9">3.1.6.1</ecNumber>
    </submittedName>
</protein>